<dbReference type="SMART" id="SM00636">
    <property type="entry name" value="Glyco_18"/>
    <property type="match status" value="2"/>
</dbReference>
<feature type="compositionally biased region" description="Low complexity" evidence="8">
    <location>
        <begin position="756"/>
        <end position="777"/>
    </location>
</feature>
<dbReference type="InterPro" id="IPR002557">
    <property type="entry name" value="Chitin-bd_dom"/>
</dbReference>
<dbReference type="EMBL" id="CAIIXF020000011">
    <property type="protein sequence ID" value="CAH1799437.1"/>
    <property type="molecule type" value="Genomic_DNA"/>
</dbReference>
<dbReference type="PROSITE" id="PS50940">
    <property type="entry name" value="CHIT_BIND_II"/>
    <property type="match status" value="2"/>
</dbReference>
<dbReference type="FunFam" id="3.20.20.80:FF:000007">
    <property type="entry name" value="Acidic mammalian chitinase"/>
    <property type="match status" value="1"/>
</dbReference>
<keyword evidence="5" id="KW-1015">Disulfide bond</keyword>
<evidence type="ECO:0000256" key="8">
    <source>
        <dbReference type="SAM" id="MobiDB-lite"/>
    </source>
</evidence>
<dbReference type="Proteomes" id="UP000749559">
    <property type="component" value="Unassembled WGS sequence"/>
</dbReference>
<evidence type="ECO:0000256" key="4">
    <source>
        <dbReference type="ARBA" id="ARBA00022801"/>
    </source>
</evidence>
<evidence type="ECO:0000256" key="7">
    <source>
        <dbReference type="RuleBase" id="RU000489"/>
    </source>
</evidence>
<dbReference type="SMART" id="SM00494">
    <property type="entry name" value="ChtBD2"/>
    <property type="match status" value="2"/>
</dbReference>
<dbReference type="AlphaFoldDB" id="A0A8S4Q1L4"/>
<dbReference type="GO" id="GO:0005576">
    <property type="term" value="C:extracellular region"/>
    <property type="evidence" value="ECO:0007669"/>
    <property type="project" value="InterPro"/>
</dbReference>
<dbReference type="GO" id="GO:0004568">
    <property type="term" value="F:chitinase activity"/>
    <property type="evidence" value="ECO:0007669"/>
    <property type="project" value="UniProtKB-ARBA"/>
</dbReference>
<dbReference type="CDD" id="cd02872">
    <property type="entry name" value="GH18_chitolectin_chitotriosidase"/>
    <property type="match status" value="1"/>
</dbReference>
<evidence type="ECO:0000313" key="12">
    <source>
        <dbReference type="Proteomes" id="UP000749559"/>
    </source>
</evidence>
<dbReference type="Pfam" id="PF01607">
    <property type="entry name" value="CBM_14"/>
    <property type="match status" value="2"/>
</dbReference>
<gene>
    <name evidence="11" type="ORF">OFUS_LOCUS23448</name>
</gene>
<evidence type="ECO:0000256" key="5">
    <source>
        <dbReference type="ARBA" id="ARBA00023157"/>
    </source>
</evidence>
<feature type="domain" description="Chitin-binding type-2" evidence="9">
    <location>
        <begin position="685"/>
        <end position="742"/>
    </location>
</feature>
<dbReference type="PANTHER" id="PTHR11177:SF317">
    <property type="entry name" value="CHITINASE 12-RELATED"/>
    <property type="match status" value="1"/>
</dbReference>
<dbReference type="Pfam" id="PF00704">
    <property type="entry name" value="Glyco_hydro_18"/>
    <property type="match status" value="2"/>
</dbReference>
<dbReference type="InterPro" id="IPR011583">
    <property type="entry name" value="Chitinase_II/V-like_cat"/>
</dbReference>
<evidence type="ECO:0000256" key="2">
    <source>
        <dbReference type="ARBA" id="ARBA00022669"/>
    </source>
</evidence>
<comment type="similarity">
    <text evidence="1">Belongs to the glycosyl hydrolase 18 family. Chitinase class II subfamily.</text>
</comment>
<feature type="domain" description="GH18" evidence="10">
    <location>
        <begin position="1"/>
        <end position="285"/>
    </location>
</feature>
<evidence type="ECO:0000256" key="3">
    <source>
        <dbReference type="ARBA" id="ARBA00022729"/>
    </source>
</evidence>
<dbReference type="GO" id="GO:0005975">
    <property type="term" value="P:carbohydrate metabolic process"/>
    <property type="evidence" value="ECO:0007669"/>
    <property type="project" value="InterPro"/>
</dbReference>
<keyword evidence="12" id="KW-1185">Reference proteome</keyword>
<keyword evidence="4 7" id="KW-0378">Hydrolase</keyword>
<dbReference type="InterPro" id="IPR050314">
    <property type="entry name" value="Glycosyl_Hydrlase_18"/>
</dbReference>
<evidence type="ECO:0008006" key="13">
    <source>
        <dbReference type="Google" id="ProtNLM"/>
    </source>
</evidence>
<organism evidence="11 12">
    <name type="scientific">Owenia fusiformis</name>
    <name type="common">Polychaete worm</name>
    <dbReference type="NCBI Taxonomy" id="6347"/>
    <lineage>
        <taxon>Eukaryota</taxon>
        <taxon>Metazoa</taxon>
        <taxon>Spiralia</taxon>
        <taxon>Lophotrochozoa</taxon>
        <taxon>Annelida</taxon>
        <taxon>Polychaeta</taxon>
        <taxon>Sedentaria</taxon>
        <taxon>Canalipalpata</taxon>
        <taxon>Sabellida</taxon>
        <taxon>Oweniida</taxon>
        <taxon>Oweniidae</taxon>
        <taxon>Owenia</taxon>
    </lineage>
</organism>
<reference evidence="11" key="1">
    <citation type="submission" date="2022-03" db="EMBL/GenBank/DDBJ databases">
        <authorList>
            <person name="Martin C."/>
        </authorList>
    </citation>
    <scope>NUCLEOTIDE SEQUENCE</scope>
</reference>
<feature type="domain" description="GH18" evidence="10">
    <location>
        <begin position="305"/>
        <end position="680"/>
    </location>
</feature>
<proteinExistence type="inferred from homology"/>
<evidence type="ECO:0000313" key="11">
    <source>
        <dbReference type="EMBL" id="CAH1799437.1"/>
    </source>
</evidence>
<dbReference type="PANTHER" id="PTHR11177">
    <property type="entry name" value="CHITINASE"/>
    <property type="match status" value="1"/>
</dbReference>
<dbReference type="InterPro" id="IPR001223">
    <property type="entry name" value="Glyco_hydro18_cat"/>
</dbReference>
<dbReference type="GO" id="GO:0008061">
    <property type="term" value="F:chitin binding"/>
    <property type="evidence" value="ECO:0007669"/>
    <property type="project" value="UniProtKB-KW"/>
</dbReference>
<dbReference type="GO" id="GO:0006032">
    <property type="term" value="P:chitin catabolic process"/>
    <property type="evidence" value="ECO:0007669"/>
    <property type="project" value="TreeGrafter"/>
</dbReference>
<accession>A0A8S4Q1L4</accession>
<keyword evidence="3" id="KW-0732">Signal</keyword>
<dbReference type="SUPFAM" id="SSF57625">
    <property type="entry name" value="Invertebrate chitin-binding proteins"/>
    <property type="match status" value="2"/>
</dbReference>
<protein>
    <recommendedName>
        <fullName evidence="13">Chitinase</fullName>
    </recommendedName>
</protein>
<evidence type="ECO:0000256" key="6">
    <source>
        <dbReference type="ARBA" id="ARBA00023295"/>
    </source>
</evidence>
<dbReference type="FunFam" id="3.10.50.10:FF:000001">
    <property type="entry name" value="Chitinase 3-like 1"/>
    <property type="match status" value="2"/>
</dbReference>
<sequence length="850" mass="94710">MANNATKRRNFVKNSIAFLRRYRFDGLDLDWEYPAQRDSTNINTDKVAFVKLCKDLKNGFQREARSSRKPRLLLAAAVGCGPRNIHTSYDVRSMSRHLDFINLMTYDLAGQWDGRTGIHGALHGAPGDASYELNQEWSVNRYIELGAPRKKLVLGIPMYGRSFKLTSGSSDVGAPAAFSGAIAGPYTVQSGIMAYYEVCAKIKAGWEYKFDPLRMDSYSYNGTDWVGFSDKTSVAKKAEFIKAKRLGGAMIWSLDFDNFKRNALCNTDKEDFTLLKTINKVLDGIVETTTAATVTTTTEPEDVELKKVCYYTSWSQYRKGAGRFLPEDIDPSLCTHIIYAFAYVDTRINSYSYSGLKAYEYNDVQMYESINALKKQNPSLKTLLAVGGWNHGSKPFSYMANRMANRKNFVTNSIKYLKRYGFDGLSLDWAYPGQRDSNSSTDKAAFVELCKDMKAGFEKEAKSSAGPRLILTAAVGCGPKNIETSYDVPGISRYLDFINLMAYDLAGQFRTGIHGALHSGQGDASLELNQEWSVKKFIELGAPKKKLVLGIPLFGRSYKLRTANSAIGAPATTKGAIGGPYTVEPGFMAYYEVCAKLKAGWRYKFDSQRGDPYAYSGYNWVGFSDKTSVAKKAEFIIDEDLGGAMIWALDLDNFNKDSLCNTDTEDFPLLKTINKVFDTADQRKLFKCPSTPVYRKYQTSDCTKYVTCLNGENYGTKPCRSGLLFSESKQRCISKTYVKCDDTTTVKPTVTTVPPTPSTKAFTSPTTTTVSPITATQAKEDRHQRKSSEVFKCPSGPSAPVYRMYQDPKDCTKFITCLSGTNFGTQSCPSSLLFSEPKQLCDNKENVKCV</sequence>
<comment type="caution">
    <text evidence="11">The sequence shown here is derived from an EMBL/GenBank/DDBJ whole genome shotgun (WGS) entry which is preliminary data.</text>
</comment>
<dbReference type="PROSITE" id="PS51910">
    <property type="entry name" value="GH18_2"/>
    <property type="match status" value="2"/>
</dbReference>
<evidence type="ECO:0000259" key="9">
    <source>
        <dbReference type="PROSITE" id="PS50940"/>
    </source>
</evidence>
<keyword evidence="6 7" id="KW-0326">Glycosidase</keyword>
<dbReference type="OrthoDB" id="6130020at2759"/>
<keyword evidence="2" id="KW-0147">Chitin-binding</keyword>
<dbReference type="Gene3D" id="3.10.50.10">
    <property type="match status" value="2"/>
</dbReference>
<dbReference type="SUPFAM" id="SSF51445">
    <property type="entry name" value="(Trans)glycosidases"/>
    <property type="match status" value="2"/>
</dbReference>
<evidence type="ECO:0000256" key="1">
    <source>
        <dbReference type="ARBA" id="ARBA00009121"/>
    </source>
</evidence>
<dbReference type="InterPro" id="IPR029070">
    <property type="entry name" value="Chitinase_insertion_sf"/>
</dbReference>
<feature type="region of interest" description="Disordered" evidence="8">
    <location>
        <begin position="756"/>
        <end position="781"/>
    </location>
</feature>
<evidence type="ECO:0000259" key="10">
    <source>
        <dbReference type="PROSITE" id="PS51910"/>
    </source>
</evidence>
<feature type="domain" description="Chitin-binding type-2" evidence="9">
    <location>
        <begin position="790"/>
        <end position="850"/>
    </location>
</feature>
<dbReference type="Gene3D" id="2.170.140.10">
    <property type="entry name" value="Chitin binding domain"/>
    <property type="match status" value="2"/>
</dbReference>
<dbReference type="InterPro" id="IPR001579">
    <property type="entry name" value="Glyco_hydro_18_chit_AS"/>
</dbReference>
<dbReference type="InterPro" id="IPR017853">
    <property type="entry name" value="GH"/>
</dbReference>
<dbReference type="Gene3D" id="3.20.20.80">
    <property type="entry name" value="Glycosidases"/>
    <property type="match status" value="2"/>
</dbReference>
<dbReference type="SUPFAM" id="SSF54556">
    <property type="entry name" value="Chitinase insertion domain"/>
    <property type="match status" value="2"/>
</dbReference>
<dbReference type="InterPro" id="IPR036508">
    <property type="entry name" value="Chitin-bd_dom_sf"/>
</dbReference>
<name>A0A8S4Q1L4_OWEFU</name>
<dbReference type="PROSITE" id="PS01095">
    <property type="entry name" value="GH18_1"/>
    <property type="match status" value="1"/>
</dbReference>